<evidence type="ECO:0000256" key="2">
    <source>
        <dbReference type="PIRSR" id="PIRSR028973-1"/>
    </source>
</evidence>
<dbReference type="FunFam" id="3.30.428.10:FF:000016">
    <property type="entry name" value="Scavenger mRNA decapping enzyme"/>
    <property type="match status" value="1"/>
</dbReference>
<dbReference type="Pfam" id="PF05652">
    <property type="entry name" value="DcpS"/>
    <property type="match status" value="1"/>
</dbReference>
<organism evidence="3 4">
    <name type="scientific">Sphaerulina musiva (strain SO2202)</name>
    <name type="common">Poplar stem canker fungus</name>
    <name type="synonym">Septoria musiva</name>
    <dbReference type="NCBI Taxonomy" id="692275"/>
    <lineage>
        <taxon>Eukaryota</taxon>
        <taxon>Fungi</taxon>
        <taxon>Dikarya</taxon>
        <taxon>Ascomycota</taxon>
        <taxon>Pezizomycotina</taxon>
        <taxon>Dothideomycetes</taxon>
        <taxon>Dothideomycetidae</taxon>
        <taxon>Mycosphaerellales</taxon>
        <taxon>Mycosphaerellaceae</taxon>
        <taxon>Sphaerulina</taxon>
    </lineage>
</organism>
<dbReference type="STRING" id="692275.N1QHA5"/>
<dbReference type="GO" id="GO:0005634">
    <property type="term" value="C:nucleus"/>
    <property type="evidence" value="ECO:0007669"/>
    <property type="project" value="EnsemblFungi"/>
</dbReference>
<dbReference type="OrthoDB" id="10264956at2759"/>
<dbReference type="InterPro" id="IPR011145">
    <property type="entry name" value="Scavenger_mRNA_decap_enz_N"/>
</dbReference>
<dbReference type="GO" id="GO:0000340">
    <property type="term" value="F:RNA 7-methylguanosine cap binding"/>
    <property type="evidence" value="ECO:0007669"/>
    <property type="project" value="EnsemblFungi"/>
</dbReference>
<dbReference type="InterPro" id="IPR036265">
    <property type="entry name" value="HIT-like_sf"/>
</dbReference>
<evidence type="ECO:0000313" key="4">
    <source>
        <dbReference type="Proteomes" id="UP000016931"/>
    </source>
</evidence>
<dbReference type="SUPFAM" id="SSF102860">
    <property type="entry name" value="mRNA decapping enzyme DcpS N-terminal domain"/>
    <property type="match status" value="1"/>
</dbReference>
<dbReference type="RefSeq" id="XP_016757525.1">
    <property type="nucleotide sequence ID" value="XM_016906821.1"/>
</dbReference>
<dbReference type="InterPro" id="IPR008594">
    <property type="entry name" value="DcpS/DCS2"/>
</dbReference>
<reference evidence="3 4" key="1">
    <citation type="journal article" date="2012" name="PLoS Pathog.">
        <title>Diverse lifestyles and strategies of plant pathogenesis encoded in the genomes of eighteen Dothideomycetes fungi.</title>
        <authorList>
            <person name="Ohm R.A."/>
            <person name="Feau N."/>
            <person name="Henrissat B."/>
            <person name="Schoch C.L."/>
            <person name="Horwitz B.A."/>
            <person name="Barry K.W."/>
            <person name="Condon B.J."/>
            <person name="Copeland A.C."/>
            <person name="Dhillon B."/>
            <person name="Glaser F."/>
            <person name="Hesse C.N."/>
            <person name="Kosti I."/>
            <person name="LaButti K."/>
            <person name="Lindquist E.A."/>
            <person name="Lucas S."/>
            <person name="Salamov A.A."/>
            <person name="Bradshaw R.E."/>
            <person name="Ciuffetti L."/>
            <person name="Hamelin R.C."/>
            <person name="Kema G.H.J."/>
            <person name="Lawrence C."/>
            <person name="Scott J.A."/>
            <person name="Spatafora J.W."/>
            <person name="Turgeon B.G."/>
            <person name="de Wit P.J.G.M."/>
            <person name="Zhong S."/>
            <person name="Goodwin S.B."/>
            <person name="Grigoriev I.V."/>
        </authorList>
    </citation>
    <scope>NUCLEOTIDE SEQUENCE [LARGE SCALE GENOMIC DNA]</scope>
    <source>
        <strain evidence="3 4">SO2202</strain>
    </source>
</reference>
<dbReference type="HOGENOM" id="CLU_041045_3_0_1"/>
<evidence type="ECO:0000313" key="3">
    <source>
        <dbReference type="EMBL" id="EMF09404.1"/>
    </source>
</evidence>
<dbReference type="PANTHER" id="PTHR12978">
    <property type="entry name" value="HISTIDINE TRIAD HIT PROTEIN MEMBER"/>
    <property type="match status" value="1"/>
</dbReference>
<feature type="active site" description="Nucleophile" evidence="2">
    <location>
        <position position="174"/>
    </location>
</feature>
<dbReference type="SUPFAM" id="SSF54197">
    <property type="entry name" value="HIT-like"/>
    <property type="match status" value="1"/>
</dbReference>
<sequence length="247" mass="28876">MANASASMDTQAQTPPPDLKINLIWPATEKHFKKYSFQQMRVVTETPEIYEKFVRPYMSLCREEGQLNWVLNILEGRKEQENVLYRSKEQDVKDDFLLLPDLNWDRKTIGSLHLLALVERRDIWSVRDLKQKDAAWLRLLRKTITDATVKLYPGVEIDMLKFYIHYQPTYYHFHIHVVHVDLDATGTQAVGKALGLDNIISQLEWMRDGEQSGMHQVELSYTVGEESELWQKIYLPLKKGTEPEIEG</sequence>
<comment type="similarity">
    <text evidence="1">Belongs to the HIT family.</text>
</comment>
<protein>
    <submittedName>
        <fullName evidence="3">HIT-like protein</fullName>
    </submittedName>
</protein>
<dbReference type="AlphaFoldDB" id="N1QHA5"/>
<dbReference type="EMBL" id="KB456269">
    <property type="protein sequence ID" value="EMF09404.1"/>
    <property type="molecule type" value="Genomic_DNA"/>
</dbReference>
<gene>
    <name evidence="3" type="ORF">SEPMUDRAFT_151434</name>
</gene>
<dbReference type="GO" id="GO:0000290">
    <property type="term" value="P:deadenylation-dependent decapping of nuclear-transcribed mRNA"/>
    <property type="evidence" value="ECO:0007669"/>
    <property type="project" value="EnsemblFungi"/>
</dbReference>
<evidence type="ECO:0000256" key="1">
    <source>
        <dbReference type="ARBA" id="ARBA00010208"/>
    </source>
</evidence>
<dbReference type="Gene3D" id="3.30.428.10">
    <property type="entry name" value="HIT-like"/>
    <property type="match status" value="1"/>
</dbReference>
<accession>N1QHA5</accession>
<dbReference type="GO" id="GO:0140932">
    <property type="term" value="F:5'-(N(7)-methyl 5'-triphosphoguanosine)-[mRNA] diphosphatase activity"/>
    <property type="evidence" value="ECO:0007669"/>
    <property type="project" value="EnsemblFungi"/>
</dbReference>
<dbReference type="Pfam" id="PF11969">
    <property type="entry name" value="DcpS_C"/>
    <property type="match status" value="1"/>
</dbReference>
<dbReference type="Gene3D" id="3.30.200.40">
    <property type="entry name" value="Scavenger mRNA decapping enzyme, N-terminal domain"/>
    <property type="match status" value="1"/>
</dbReference>
<keyword evidence="4" id="KW-1185">Reference proteome</keyword>
<dbReference type="GeneID" id="27903958"/>
<dbReference type="PANTHER" id="PTHR12978:SF0">
    <property type="entry name" value="M7GPPPX DIPHOSPHATASE"/>
    <property type="match status" value="1"/>
</dbReference>
<proteinExistence type="inferred from homology"/>
<dbReference type="eggNOG" id="KOG3969">
    <property type="taxonomic scope" value="Eukaryota"/>
</dbReference>
<dbReference type="GO" id="GO:0000932">
    <property type="term" value="C:P-body"/>
    <property type="evidence" value="ECO:0007669"/>
    <property type="project" value="TreeGrafter"/>
</dbReference>
<dbReference type="PIRSF" id="PIRSF028973">
    <property type="entry name" value="Scavenger_mRNA_decap_enz"/>
    <property type="match status" value="1"/>
</dbReference>
<name>N1QHA5_SPHMS</name>
<dbReference type="OMA" id="HVHINPI"/>
<dbReference type="Proteomes" id="UP000016931">
    <property type="component" value="Unassembled WGS sequence"/>
</dbReference>